<gene>
    <name evidence="8" type="ORF">GRX01_16190</name>
</gene>
<feature type="compositionally biased region" description="Basic and acidic residues" evidence="6">
    <location>
        <begin position="157"/>
        <end position="167"/>
    </location>
</feature>
<dbReference type="AlphaFoldDB" id="A0A6B0SVJ8"/>
<accession>A0A6B0SVJ8</accession>
<evidence type="ECO:0000256" key="5">
    <source>
        <dbReference type="ARBA" id="ARBA00049117"/>
    </source>
</evidence>
<dbReference type="Gene3D" id="3.40.50.300">
    <property type="entry name" value="P-loop containing nucleotide triphosphate hydrolases"/>
    <property type="match status" value="1"/>
</dbReference>
<sequence>MTPGRGLGGGPGSADDDAIPVTVLSGSLGAGKTTLVNHLLSNAGDRDVAVLVNDVGAVNVDYDLLSSEDLPAVGVAELSNGCICCELRDDLERAVVQLADGKEFDHLVVEPSGISEPGPVARQFTNGPAAARYRMDAVVTVLDTPQFLDAFAGQGTPERRGGAHEADGAAAGDDGVRPLSDLLVEQIEGADVVLLNKADLCAEAEIAEAEELVRALRPGVEIVPTEHSAAPLDRVLDVDLYEHRDERHDHGHGHGDADGDDHGDGDEHGQGVGHEHGGDHTHAHPDEVYGVTSFVYRERRPFHPERLAEFLSDLPESVVRSKGTLHVAGSDQRLNYSQAGPSVRVEAVGPWVAAMDEADRELYRANRRGDADWDDEWGDRHTEVVVIGVDLDESAVRAGLDTCLVTDDEIGDDGVEIDANADAWVPVASDGDGDGGDAVVSLS</sequence>
<dbReference type="CDD" id="cd03112">
    <property type="entry name" value="CobW-like"/>
    <property type="match status" value="1"/>
</dbReference>
<evidence type="ECO:0000256" key="1">
    <source>
        <dbReference type="ARBA" id="ARBA00022741"/>
    </source>
</evidence>
<dbReference type="OrthoDB" id="359387at2157"/>
<dbReference type="Gene3D" id="3.30.1220.10">
    <property type="entry name" value="CobW-like, C-terminal domain"/>
    <property type="match status" value="1"/>
</dbReference>
<comment type="similarity">
    <text evidence="4">Belongs to the SIMIBI class G3E GTPase family. ZNG1 subfamily.</text>
</comment>
<feature type="region of interest" description="Disordered" evidence="6">
    <location>
        <begin position="152"/>
        <end position="173"/>
    </location>
</feature>
<evidence type="ECO:0000256" key="2">
    <source>
        <dbReference type="ARBA" id="ARBA00022801"/>
    </source>
</evidence>
<evidence type="ECO:0000256" key="3">
    <source>
        <dbReference type="ARBA" id="ARBA00023186"/>
    </source>
</evidence>
<feature type="domain" description="CobW C-terminal" evidence="7">
    <location>
        <begin position="291"/>
        <end position="404"/>
    </location>
</feature>
<reference evidence="8 9" key="1">
    <citation type="submission" date="2019-12" db="EMBL/GenBank/DDBJ databases">
        <title>Isolation and characterization of three novel carbon monoxide-oxidizing members of Halobacteria from salione crusts and soils.</title>
        <authorList>
            <person name="Myers M.R."/>
            <person name="King G.M."/>
        </authorList>
    </citation>
    <scope>NUCLEOTIDE SEQUENCE [LARGE SCALE GENOMIC DNA]</scope>
    <source>
        <strain evidence="8 9">WSA2</strain>
    </source>
</reference>
<evidence type="ECO:0000259" key="7">
    <source>
        <dbReference type="SMART" id="SM00833"/>
    </source>
</evidence>
<evidence type="ECO:0000256" key="4">
    <source>
        <dbReference type="ARBA" id="ARBA00034320"/>
    </source>
</evidence>
<dbReference type="GO" id="GO:0016787">
    <property type="term" value="F:hydrolase activity"/>
    <property type="evidence" value="ECO:0007669"/>
    <property type="project" value="UniProtKB-KW"/>
</dbReference>
<dbReference type="Pfam" id="PF07683">
    <property type="entry name" value="CobW_C"/>
    <property type="match status" value="1"/>
</dbReference>
<dbReference type="RefSeq" id="WP_159670042.1">
    <property type="nucleotide sequence ID" value="NZ_WUUS01000011.1"/>
</dbReference>
<comment type="caution">
    <text evidence="8">The sequence shown here is derived from an EMBL/GenBank/DDBJ whole genome shotgun (WGS) entry which is preliminary data.</text>
</comment>
<dbReference type="SUPFAM" id="SSF52540">
    <property type="entry name" value="P-loop containing nucleoside triphosphate hydrolases"/>
    <property type="match status" value="1"/>
</dbReference>
<dbReference type="Pfam" id="PF02492">
    <property type="entry name" value="cobW"/>
    <property type="match status" value="1"/>
</dbReference>
<dbReference type="EMBL" id="WUUS01000011">
    <property type="protein sequence ID" value="MXR42874.1"/>
    <property type="molecule type" value="Genomic_DNA"/>
</dbReference>
<keyword evidence="1" id="KW-0547">Nucleotide-binding</keyword>
<dbReference type="Proteomes" id="UP000437065">
    <property type="component" value="Unassembled WGS sequence"/>
</dbReference>
<dbReference type="InterPro" id="IPR027417">
    <property type="entry name" value="P-loop_NTPase"/>
</dbReference>
<comment type="catalytic activity">
    <reaction evidence="5">
        <text>GTP + H2O = GDP + phosphate + H(+)</text>
        <dbReference type="Rhea" id="RHEA:19669"/>
        <dbReference type="ChEBI" id="CHEBI:15377"/>
        <dbReference type="ChEBI" id="CHEBI:15378"/>
        <dbReference type="ChEBI" id="CHEBI:37565"/>
        <dbReference type="ChEBI" id="CHEBI:43474"/>
        <dbReference type="ChEBI" id="CHEBI:58189"/>
    </reaction>
    <physiologicalReaction direction="left-to-right" evidence="5">
        <dbReference type="Rhea" id="RHEA:19670"/>
    </physiologicalReaction>
</comment>
<name>A0A6B0SVJ8_9EURY</name>
<organism evidence="8 9">
    <name type="scientific">Halobaculum saliterrae</name>
    <dbReference type="NCBI Taxonomy" id="2073113"/>
    <lineage>
        <taxon>Archaea</taxon>
        <taxon>Methanobacteriati</taxon>
        <taxon>Methanobacteriota</taxon>
        <taxon>Stenosarchaea group</taxon>
        <taxon>Halobacteria</taxon>
        <taxon>Halobacteriales</taxon>
        <taxon>Haloferacaceae</taxon>
        <taxon>Halobaculum</taxon>
    </lineage>
</organism>
<feature type="region of interest" description="Disordered" evidence="6">
    <location>
        <begin position="246"/>
        <end position="285"/>
    </location>
</feature>
<dbReference type="PANTHER" id="PTHR43603:SF1">
    <property type="entry name" value="ZINC-REGULATED GTPASE METALLOPROTEIN ACTIVATOR 1"/>
    <property type="match status" value="1"/>
</dbReference>
<dbReference type="InterPro" id="IPR011629">
    <property type="entry name" value="CobW-like_C"/>
</dbReference>
<dbReference type="PANTHER" id="PTHR43603">
    <property type="entry name" value="COBW DOMAIN-CONTAINING PROTEIN DDB_G0274527"/>
    <property type="match status" value="1"/>
</dbReference>
<dbReference type="InterPro" id="IPR036627">
    <property type="entry name" value="CobW-likC_sf"/>
</dbReference>
<keyword evidence="2" id="KW-0378">Hydrolase</keyword>
<dbReference type="SMART" id="SM00833">
    <property type="entry name" value="CobW_C"/>
    <property type="match status" value="1"/>
</dbReference>
<dbReference type="InterPro" id="IPR003495">
    <property type="entry name" value="CobW/HypB/UreG_nucleotide-bd"/>
</dbReference>
<proteinExistence type="inferred from homology"/>
<dbReference type="InterPro" id="IPR051927">
    <property type="entry name" value="Zn_Chap_cDPG_Synth"/>
</dbReference>
<keyword evidence="3" id="KW-0143">Chaperone</keyword>
<evidence type="ECO:0000313" key="8">
    <source>
        <dbReference type="EMBL" id="MXR42874.1"/>
    </source>
</evidence>
<protein>
    <submittedName>
        <fullName evidence="8">GTP-binding protein</fullName>
    </submittedName>
</protein>
<dbReference type="GO" id="GO:0000166">
    <property type="term" value="F:nucleotide binding"/>
    <property type="evidence" value="ECO:0007669"/>
    <property type="project" value="UniProtKB-KW"/>
</dbReference>
<evidence type="ECO:0000256" key="6">
    <source>
        <dbReference type="SAM" id="MobiDB-lite"/>
    </source>
</evidence>
<keyword evidence="9" id="KW-1185">Reference proteome</keyword>
<evidence type="ECO:0000313" key="9">
    <source>
        <dbReference type="Proteomes" id="UP000437065"/>
    </source>
</evidence>